<evidence type="ECO:0000313" key="2">
    <source>
        <dbReference type="EMBL" id="TWU45617.1"/>
    </source>
</evidence>
<keyword evidence="3" id="KW-1185">Reference proteome</keyword>
<reference evidence="2 3" key="1">
    <citation type="submission" date="2019-02" db="EMBL/GenBank/DDBJ databases">
        <title>Deep-cultivation of Planctomycetes and their phenomic and genomic characterization uncovers novel biology.</title>
        <authorList>
            <person name="Wiegand S."/>
            <person name="Jogler M."/>
            <person name="Boedeker C."/>
            <person name="Pinto D."/>
            <person name="Vollmers J."/>
            <person name="Rivas-Marin E."/>
            <person name="Kohn T."/>
            <person name="Peeters S.H."/>
            <person name="Heuer A."/>
            <person name="Rast P."/>
            <person name="Oberbeckmann S."/>
            <person name="Bunk B."/>
            <person name="Jeske O."/>
            <person name="Meyerdierks A."/>
            <person name="Storesund J.E."/>
            <person name="Kallscheuer N."/>
            <person name="Luecker S."/>
            <person name="Lage O.M."/>
            <person name="Pohl T."/>
            <person name="Merkel B.J."/>
            <person name="Hornburger P."/>
            <person name="Mueller R.-W."/>
            <person name="Bruemmer F."/>
            <person name="Labrenz M."/>
            <person name="Spormann A.M."/>
            <person name="Op Den Camp H."/>
            <person name="Overmann J."/>
            <person name="Amann R."/>
            <person name="Jetten M.S.M."/>
            <person name="Mascher T."/>
            <person name="Medema M.H."/>
            <person name="Devos D.P."/>
            <person name="Kaster A.-K."/>
            <person name="Ovreas L."/>
            <person name="Rohde M."/>
            <person name="Galperin M.Y."/>
            <person name="Jogler C."/>
        </authorList>
    </citation>
    <scope>NUCLEOTIDE SEQUENCE [LARGE SCALE GENOMIC DNA]</scope>
    <source>
        <strain evidence="2 3">Q31b</strain>
    </source>
</reference>
<gene>
    <name evidence="2" type="ORF">Q31b_07930</name>
</gene>
<protein>
    <submittedName>
        <fullName evidence="2">Uncharacterized protein</fullName>
    </submittedName>
</protein>
<proteinExistence type="predicted"/>
<dbReference type="AlphaFoldDB" id="A0A5C6ECG1"/>
<feature type="compositionally biased region" description="Basic and acidic residues" evidence="1">
    <location>
        <begin position="1"/>
        <end position="15"/>
    </location>
</feature>
<evidence type="ECO:0000313" key="3">
    <source>
        <dbReference type="Proteomes" id="UP000315471"/>
    </source>
</evidence>
<dbReference type="EMBL" id="SJPY01000001">
    <property type="protein sequence ID" value="TWU45617.1"/>
    <property type="molecule type" value="Genomic_DNA"/>
</dbReference>
<sequence>MRRRSRSDFDDIHESTRHRHRAKMQKNESSIAYSRRHHFGETPFAVIMVMFDLRCFLLRGIERVEQEWQWVSRRNQQSANAKMANSQSVSPRIHTNPFALMSYSNDEPSHESSGIAFNVSERRCYCWWCERCVAFNVSERRCYRWWCERCVRSTSRRDAATVGGVIDALRSAARRDAATVGGVKDACVQRLGETLLLLVV</sequence>
<dbReference type="Proteomes" id="UP000315471">
    <property type="component" value="Unassembled WGS sequence"/>
</dbReference>
<accession>A0A5C6ECG1</accession>
<comment type="caution">
    <text evidence="2">The sequence shown here is derived from an EMBL/GenBank/DDBJ whole genome shotgun (WGS) entry which is preliminary data.</text>
</comment>
<name>A0A5C6ECG1_9BACT</name>
<organism evidence="2 3">
    <name type="scientific">Novipirellula aureliae</name>
    <dbReference type="NCBI Taxonomy" id="2527966"/>
    <lineage>
        <taxon>Bacteria</taxon>
        <taxon>Pseudomonadati</taxon>
        <taxon>Planctomycetota</taxon>
        <taxon>Planctomycetia</taxon>
        <taxon>Pirellulales</taxon>
        <taxon>Pirellulaceae</taxon>
        <taxon>Novipirellula</taxon>
    </lineage>
</organism>
<evidence type="ECO:0000256" key="1">
    <source>
        <dbReference type="SAM" id="MobiDB-lite"/>
    </source>
</evidence>
<feature type="region of interest" description="Disordered" evidence="1">
    <location>
        <begin position="1"/>
        <end position="29"/>
    </location>
</feature>